<dbReference type="AlphaFoldDB" id="A0A6A5A8P1"/>
<proteinExistence type="predicted"/>
<name>A0A6A5A8P1_APHAT</name>
<evidence type="ECO:0000313" key="2">
    <source>
        <dbReference type="Proteomes" id="UP000469452"/>
    </source>
</evidence>
<comment type="caution">
    <text evidence="1">The sequence shown here is derived from an EMBL/GenBank/DDBJ whole genome shotgun (WGS) entry which is preliminary data.</text>
</comment>
<dbReference type="VEuPathDB" id="FungiDB:H257_08910"/>
<evidence type="ECO:0000313" key="1">
    <source>
        <dbReference type="EMBL" id="KAF0734583.1"/>
    </source>
</evidence>
<gene>
    <name evidence="1" type="ORF">AaE_009136</name>
</gene>
<protein>
    <submittedName>
        <fullName evidence="1">Uncharacterized protein</fullName>
    </submittedName>
</protein>
<dbReference type="EMBL" id="VJMI01014982">
    <property type="protein sequence ID" value="KAF0734583.1"/>
    <property type="molecule type" value="Genomic_DNA"/>
</dbReference>
<accession>A0A6A5A8P1</accession>
<dbReference type="Proteomes" id="UP000469452">
    <property type="component" value="Unassembled WGS sequence"/>
</dbReference>
<sequence>MSTPHMSKSTKRATIQFCQYAYKTCHNPRTRKNDGDVHKLCVYHRDRANGVQKIYASKRRQRLRELKHCSGTTSNVAALKPLPLSNDKQSTPMDPMDMFVLGKLFFDDGMEPVQTTSTEWSSEECFALCQLLLA</sequence>
<organism evidence="1 2">
    <name type="scientific">Aphanomyces astaci</name>
    <name type="common">Crayfish plague agent</name>
    <dbReference type="NCBI Taxonomy" id="112090"/>
    <lineage>
        <taxon>Eukaryota</taxon>
        <taxon>Sar</taxon>
        <taxon>Stramenopiles</taxon>
        <taxon>Oomycota</taxon>
        <taxon>Saprolegniomycetes</taxon>
        <taxon>Saprolegniales</taxon>
        <taxon>Verrucalvaceae</taxon>
        <taxon>Aphanomyces</taxon>
    </lineage>
</organism>
<reference evidence="1 2" key="1">
    <citation type="submission" date="2019-06" db="EMBL/GenBank/DDBJ databases">
        <title>Genomics analysis of Aphanomyces spp. identifies a new class of oomycete effector associated with host adaptation.</title>
        <authorList>
            <person name="Gaulin E."/>
        </authorList>
    </citation>
    <scope>NUCLEOTIDE SEQUENCE [LARGE SCALE GENOMIC DNA]</scope>
    <source>
        <strain evidence="1 2">E</strain>
    </source>
</reference>